<dbReference type="SUPFAM" id="SSF53474">
    <property type="entry name" value="alpha/beta-Hydrolases"/>
    <property type="match status" value="1"/>
</dbReference>
<dbReference type="InterPro" id="IPR012354">
    <property type="entry name" value="Esterase_lipase"/>
</dbReference>
<dbReference type="EMBL" id="CP001101">
    <property type="protein sequence ID" value="ACE05367.1"/>
    <property type="molecule type" value="Genomic_DNA"/>
</dbReference>
<feature type="active site" description="Charge relay system" evidence="1">
    <location>
        <position position="224"/>
    </location>
</feature>
<feature type="active site" description="Nucleophile" evidence="1">
    <location>
        <position position="83"/>
    </location>
</feature>
<proteinExistence type="predicted"/>
<dbReference type="eggNOG" id="COG1647">
    <property type="taxonomic scope" value="Bacteria"/>
</dbReference>
<dbReference type="AlphaFoldDB" id="B3EQ69"/>
<dbReference type="Pfam" id="PF12146">
    <property type="entry name" value="Hydrolase_4"/>
    <property type="match status" value="1"/>
</dbReference>
<dbReference type="OrthoDB" id="9777090at2"/>
<evidence type="ECO:0000259" key="3">
    <source>
        <dbReference type="Pfam" id="PF12146"/>
    </source>
</evidence>
<name>B3EQ69_CHLPB</name>
<dbReference type="ESTHER" id="chlpb-b3eq69">
    <property type="family name" value="CarbLipBact_2"/>
</dbReference>
<feature type="domain" description="Serine aminopeptidase S33" evidence="3">
    <location>
        <begin position="8"/>
        <end position="230"/>
    </location>
</feature>
<dbReference type="Gene3D" id="3.40.50.1820">
    <property type="entry name" value="alpha/beta hydrolase"/>
    <property type="match status" value="1"/>
</dbReference>
<evidence type="ECO:0000256" key="1">
    <source>
        <dbReference type="PIRSR" id="PIRSR017388-1"/>
    </source>
</evidence>
<dbReference type="HOGENOM" id="CLU_076594_0_2_10"/>
<feature type="binding site" evidence="2">
    <location>
        <position position="84"/>
    </location>
    <ligand>
        <name>substrate</name>
    </ligand>
</feature>
<dbReference type="InterPro" id="IPR029058">
    <property type="entry name" value="AB_hydrolase_fold"/>
</dbReference>
<dbReference type="PIRSF" id="PIRSF017388">
    <property type="entry name" value="Esterase_lipase"/>
    <property type="match status" value="1"/>
</dbReference>
<feature type="binding site" evidence="2">
    <location>
        <position position="14"/>
    </location>
    <ligand>
        <name>substrate</name>
    </ligand>
</feature>
<dbReference type="KEGG" id="cpb:Cphamn1_2473"/>
<gene>
    <name evidence="4" type="ordered locus">Cphamn1_2473</name>
</gene>
<protein>
    <submittedName>
        <fullName evidence="4">Alpha/beta hydrolase fold</fullName>
    </submittedName>
</protein>
<dbReference type="STRING" id="331678.Cphamn1_2473"/>
<dbReference type="GO" id="GO:0052689">
    <property type="term" value="F:carboxylic ester hydrolase activity"/>
    <property type="evidence" value="ECO:0007669"/>
    <property type="project" value="InterPro"/>
</dbReference>
<dbReference type="PANTHER" id="PTHR11614">
    <property type="entry name" value="PHOSPHOLIPASE-RELATED"/>
    <property type="match status" value="1"/>
</dbReference>
<evidence type="ECO:0000256" key="2">
    <source>
        <dbReference type="PIRSR" id="PIRSR017388-2"/>
    </source>
</evidence>
<sequence>MRSDAFGVLIIHGFTATIESVNSLIEPLEKMSLRVSVPVLTGHSESSPEKLRGVTWCDWMRDAETAFHELSEKVDKVFVVGHSMGALIALNLAAKYQGATLDSVVVAAPSFRLVSMLGPGRPLHFLAPMLQSFIKSWDLNVAFSDRDVKSREVHYLWAPTDAIMSFFELISFTESRLHDIRCPMLIMHNRNDQTVTQDSSDIVFNGVGTEPNEKDMVWLERSEHQMFCDCEKDVAIATIVEYIRSRINQLRSS</sequence>
<reference evidence="4" key="1">
    <citation type="submission" date="2008-06" db="EMBL/GenBank/DDBJ databases">
        <title>Complete sequence of Chlorobium phaeobacteroides BS1.</title>
        <authorList>
            <consortium name="US DOE Joint Genome Institute"/>
            <person name="Lucas S."/>
            <person name="Copeland A."/>
            <person name="Lapidus A."/>
            <person name="Glavina del Rio T."/>
            <person name="Dalin E."/>
            <person name="Tice H."/>
            <person name="Bruce D."/>
            <person name="Goodwin L."/>
            <person name="Pitluck S."/>
            <person name="Schmutz J."/>
            <person name="Larimer F."/>
            <person name="Land M."/>
            <person name="Hauser L."/>
            <person name="Kyrpides N."/>
            <person name="Ovchinnikova G."/>
            <person name="Li T."/>
            <person name="Liu Z."/>
            <person name="Zhao F."/>
            <person name="Overmann J."/>
            <person name="Bryant D.A."/>
            <person name="Richardson P."/>
        </authorList>
    </citation>
    <scope>NUCLEOTIDE SEQUENCE [LARGE SCALE GENOMIC DNA]</scope>
    <source>
        <strain evidence="4">BS1</strain>
    </source>
</reference>
<dbReference type="InterPro" id="IPR022742">
    <property type="entry name" value="Hydrolase_4"/>
</dbReference>
<dbReference type="InterPro" id="IPR051044">
    <property type="entry name" value="MAG_DAG_Lipase"/>
</dbReference>
<organism evidence="4">
    <name type="scientific">Chlorobium phaeobacteroides (strain BS1)</name>
    <dbReference type="NCBI Taxonomy" id="331678"/>
    <lineage>
        <taxon>Bacteria</taxon>
        <taxon>Pseudomonadati</taxon>
        <taxon>Chlorobiota</taxon>
        <taxon>Chlorobiia</taxon>
        <taxon>Chlorobiales</taxon>
        <taxon>Chlorobiaceae</taxon>
        <taxon>Chlorobium/Pelodictyon group</taxon>
        <taxon>Chlorobium</taxon>
    </lineage>
</organism>
<feature type="active site" description="Charge relay system" evidence="1">
    <location>
        <position position="192"/>
    </location>
</feature>
<accession>B3EQ69</accession>
<evidence type="ECO:0000313" key="4">
    <source>
        <dbReference type="EMBL" id="ACE05367.1"/>
    </source>
</evidence>
<keyword evidence="4" id="KW-0378">Hydrolase</keyword>